<dbReference type="InterPro" id="IPR042163">
    <property type="entry name" value="PHF12"/>
</dbReference>
<reference evidence="7 8" key="1">
    <citation type="journal article" date="2021" name="Genome Biol.">
        <title>AFLAP: assembly-free linkage analysis pipeline using k-mers from genome sequencing data.</title>
        <authorList>
            <person name="Fletcher K."/>
            <person name="Zhang L."/>
            <person name="Gil J."/>
            <person name="Han R."/>
            <person name="Cavanaugh K."/>
            <person name="Michelmore R."/>
        </authorList>
    </citation>
    <scope>NUCLEOTIDE SEQUENCE [LARGE SCALE GENOMIC DNA]</scope>
    <source>
        <strain evidence="7 8">SF5</strain>
    </source>
</reference>
<comment type="caution">
    <text evidence="7">The sequence shown here is derived from an EMBL/GenBank/DDBJ whole genome shotgun (WGS) entry which is preliminary data.</text>
</comment>
<evidence type="ECO:0000256" key="4">
    <source>
        <dbReference type="PROSITE-ProRule" id="PRU00146"/>
    </source>
</evidence>
<dbReference type="Proteomes" id="UP000294530">
    <property type="component" value="Unassembled WGS sequence"/>
</dbReference>
<dbReference type="Gene3D" id="3.30.40.10">
    <property type="entry name" value="Zinc/RING finger domain, C3HC4 (zinc finger)"/>
    <property type="match status" value="1"/>
</dbReference>
<dbReference type="EMBL" id="SHOA02000002">
    <property type="protein sequence ID" value="TDH69164.1"/>
    <property type="molecule type" value="Genomic_DNA"/>
</dbReference>
<dbReference type="SUPFAM" id="SSF57903">
    <property type="entry name" value="FYVE/PHD zinc finger"/>
    <property type="match status" value="1"/>
</dbReference>
<dbReference type="GO" id="GO:0003714">
    <property type="term" value="F:transcription corepressor activity"/>
    <property type="evidence" value="ECO:0007669"/>
    <property type="project" value="InterPro"/>
</dbReference>
<dbReference type="KEGG" id="blac:94352485"/>
<evidence type="ECO:0000256" key="1">
    <source>
        <dbReference type="ARBA" id="ARBA00022723"/>
    </source>
</evidence>
<organism evidence="7 8">
    <name type="scientific">Bremia lactucae</name>
    <name type="common">Lettuce downy mildew</name>
    <dbReference type="NCBI Taxonomy" id="4779"/>
    <lineage>
        <taxon>Eukaryota</taxon>
        <taxon>Sar</taxon>
        <taxon>Stramenopiles</taxon>
        <taxon>Oomycota</taxon>
        <taxon>Peronosporomycetes</taxon>
        <taxon>Peronosporales</taxon>
        <taxon>Peronosporaceae</taxon>
        <taxon>Bremia</taxon>
    </lineage>
</organism>
<feature type="region of interest" description="Disordered" evidence="5">
    <location>
        <begin position="347"/>
        <end position="366"/>
    </location>
</feature>
<dbReference type="GO" id="GO:0005634">
    <property type="term" value="C:nucleus"/>
    <property type="evidence" value="ECO:0007669"/>
    <property type="project" value="TreeGrafter"/>
</dbReference>
<proteinExistence type="predicted"/>
<name>A0A976IEW6_BRELC</name>
<keyword evidence="8" id="KW-1185">Reference proteome</keyword>
<evidence type="ECO:0000313" key="8">
    <source>
        <dbReference type="Proteomes" id="UP000294530"/>
    </source>
</evidence>
<evidence type="ECO:0000313" key="7">
    <source>
        <dbReference type="EMBL" id="TDH69164.1"/>
    </source>
</evidence>
<dbReference type="Gene3D" id="1.10.10.60">
    <property type="entry name" value="Homeodomain-like"/>
    <property type="match status" value="1"/>
</dbReference>
<protein>
    <recommendedName>
        <fullName evidence="6">PHD-type domain-containing protein</fullName>
    </recommendedName>
</protein>
<dbReference type="GO" id="GO:0006357">
    <property type="term" value="P:regulation of transcription by RNA polymerase II"/>
    <property type="evidence" value="ECO:0007669"/>
    <property type="project" value="TreeGrafter"/>
</dbReference>
<dbReference type="PANTHER" id="PTHR46309">
    <property type="entry name" value="PHD FINGER PROTEIN 12"/>
    <property type="match status" value="1"/>
</dbReference>
<dbReference type="PROSITE" id="PS50016">
    <property type="entry name" value="ZF_PHD_2"/>
    <property type="match status" value="1"/>
</dbReference>
<feature type="compositionally biased region" description="Polar residues" evidence="5">
    <location>
        <begin position="351"/>
        <end position="365"/>
    </location>
</feature>
<dbReference type="InterPro" id="IPR001965">
    <property type="entry name" value="Znf_PHD"/>
</dbReference>
<gene>
    <name evidence="7" type="ORF">CCR75_008765</name>
</gene>
<evidence type="ECO:0000256" key="2">
    <source>
        <dbReference type="ARBA" id="ARBA00022771"/>
    </source>
</evidence>
<evidence type="ECO:0000256" key="5">
    <source>
        <dbReference type="SAM" id="MobiDB-lite"/>
    </source>
</evidence>
<keyword evidence="1" id="KW-0479">Metal-binding</keyword>
<feature type="region of interest" description="Disordered" evidence="5">
    <location>
        <begin position="389"/>
        <end position="418"/>
    </location>
</feature>
<dbReference type="InterPro" id="IPR011011">
    <property type="entry name" value="Znf_FYVE_PHD"/>
</dbReference>
<dbReference type="RefSeq" id="XP_067818663.1">
    <property type="nucleotide sequence ID" value="XM_067966814.1"/>
</dbReference>
<dbReference type="InterPro" id="IPR013083">
    <property type="entry name" value="Znf_RING/FYVE/PHD"/>
</dbReference>
<evidence type="ECO:0000256" key="3">
    <source>
        <dbReference type="ARBA" id="ARBA00022833"/>
    </source>
</evidence>
<dbReference type="SMART" id="SM00249">
    <property type="entry name" value="PHD"/>
    <property type="match status" value="1"/>
</dbReference>
<keyword evidence="3" id="KW-0862">Zinc</keyword>
<evidence type="ECO:0000259" key="6">
    <source>
        <dbReference type="PROSITE" id="PS50016"/>
    </source>
</evidence>
<dbReference type="AlphaFoldDB" id="A0A976IEW6"/>
<dbReference type="Pfam" id="PF00628">
    <property type="entry name" value="PHD"/>
    <property type="match status" value="1"/>
</dbReference>
<keyword evidence="2 4" id="KW-0863">Zinc-finger</keyword>
<dbReference type="OrthoDB" id="5876363at2759"/>
<dbReference type="InterPro" id="IPR019787">
    <property type="entry name" value="Znf_PHD-finger"/>
</dbReference>
<feature type="domain" description="PHD-type" evidence="6">
    <location>
        <begin position="186"/>
        <end position="234"/>
    </location>
</feature>
<dbReference type="GO" id="GO:0008270">
    <property type="term" value="F:zinc ion binding"/>
    <property type="evidence" value="ECO:0007669"/>
    <property type="project" value="UniProtKB-KW"/>
</dbReference>
<sequence length="418" mass="47677">MAAKEAVDCRADIPPMLSQEERNALQITTRCRQRWSACHNREAMPQDSAKAIEEFVTQCAWLKERELALECLYDGNFNVPKAAKLLRQARRERYKLRRNQDKILPLNDFKKALATYGKKFHLVNQVVGKSLRTSDIVQQYYYYKRSDNFRIWWRHTHARKTRKGFKEAERLRNHWATSATFQSYHDDLCDLCATGGTLRGCNGCPRAYHLSCGQPPHLKTNSADNWYCTYCQVAFHGPTPPLALSKENKYCMTYHRKPGFPRSLGNIMVEAGSDEDMDEQADRDCTHSFSRGIECKRDVGAFFAMKNAVTGVVAPLDAADVDKNSELEHQVCEGVLSSEKKLAFSQAELPTAQSTTGSSEFSAESSPIELEKASHVVIKRISLNRKRNRKMRIPRRLPPVQEKATENCVTCRSSHDDS</sequence>
<dbReference type="GeneID" id="94352485"/>
<dbReference type="PANTHER" id="PTHR46309:SF1">
    <property type="entry name" value="PHD FINGER PROTEIN 12"/>
    <property type="match status" value="1"/>
</dbReference>
<accession>A0A976IEW6</accession>